<evidence type="ECO:0000313" key="3">
    <source>
        <dbReference type="Proteomes" id="UP000217250"/>
    </source>
</evidence>
<dbReference type="GeneID" id="84807701"/>
<reference evidence="3" key="1">
    <citation type="submission" date="2017-06" db="EMBL/GenBank/DDBJ databases">
        <title>Capnocytophaga spp. assemblies.</title>
        <authorList>
            <person name="Gulvik C.A."/>
        </authorList>
    </citation>
    <scope>NUCLEOTIDE SEQUENCE [LARGE SCALE GENOMIC DNA]</scope>
    <source>
        <strain evidence="3">H1496</strain>
    </source>
</reference>
<dbReference type="RefSeq" id="WP_095909760.1">
    <property type="nucleotide sequence ID" value="NZ_CAUVDA010000002.1"/>
</dbReference>
<sequence length="192" mass="22809">MYNELLLKKIRKYITLSEEECAFIKELFKPLSLTKGEILLQEGNTCKYFSYVNKGLLRQFINYEGKELTIHFNEEDTFICDFESFISKTPSQKTIIALEDSVLQMISYSNLQRFYKEIREGERFGRLLLEETFIEAIHYIISGLADSPQERYLKFMRQYKNIEQRVAQKYIASFVGVTPQSLSRIRRRIAYM</sequence>
<dbReference type="Proteomes" id="UP000217250">
    <property type="component" value="Chromosome"/>
</dbReference>
<dbReference type="InterPro" id="IPR014710">
    <property type="entry name" value="RmlC-like_jellyroll"/>
</dbReference>
<evidence type="ECO:0000259" key="1">
    <source>
        <dbReference type="PROSITE" id="PS50042"/>
    </source>
</evidence>
<dbReference type="SUPFAM" id="SSF51206">
    <property type="entry name" value="cAMP-binding domain-like"/>
    <property type="match status" value="1"/>
</dbReference>
<dbReference type="AlphaFoldDB" id="A0A250FQY7"/>
<dbReference type="PROSITE" id="PS50042">
    <property type="entry name" value="CNMP_BINDING_3"/>
    <property type="match status" value="1"/>
</dbReference>
<proteinExistence type="predicted"/>
<dbReference type="CDD" id="cd00038">
    <property type="entry name" value="CAP_ED"/>
    <property type="match status" value="1"/>
</dbReference>
<dbReference type="Gene3D" id="2.60.120.10">
    <property type="entry name" value="Jelly Rolls"/>
    <property type="match status" value="1"/>
</dbReference>
<dbReference type="InterPro" id="IPR018490">
    <property type="entry name" value="cNMP-bd_dom_sf"/>
</dbReference>
<protein>
    <submittedName>
        <fullName evidence="2">Crp/Fnr family transcriptional regulator</fullName>
    </submittedName>
</protein>
<name>A0A250FQY7_9FLAO</name>
<accession>A0A250FQY7</accession>
<dbReference type="Pfam" id="PF00027">
    <property type="entry name" value="cNMP_binding"/>
    <property type="match status" value="1"/>
</dbReference>
<dbReference type="EMBL" id="CP022386">
    <property type="protein sequence ID" value="ATA86377.1"/>
    <property type="molecule type" value="Genomic_DNA"/>
</dbReference>
<organism evidence="2 3">
    <name type="scientific">Capnocytophaga gingivalis</name>
    <dbReference type="NCBI Taxonomy" id="1017"/>
    <lineage>
        <taxon>Bacteria</taxon>
        <taxon>Pseudomonadati</taxon>
        <taxon>Bacteroidota</taxon>
        <taxon>Flavobacteriia</taxon>
        <taxon>Flavobacteriales</taxon>
        <taxon>Flavobacteriaceae</taxon>
        <taxon>Capnocytophaga</taxon>
    </lineage>
</organism>
<evidence type="ECO:0000313" key="2">
    <source>
        <dbReference type="EMBL" id="ATA86377.1"/>
    </source>
</evidence>
<dbReference type="KEGG" id="cgh:CGC50_03880"/>
<dbReference type="InterPro" id="IPR000595">
    <property type="entry name" value="cNMP-bd_dom"/>
</dbReference>
<dbReference type="OrthoDB" id="1092431at2"/>
<gene>
    <name evidence="2" type="ORF">CGC50_03880</name>
</gene>
<feature type="domain" description="Cyclic nucleotide-binding" evidence="1">
    <location>
        <begin position="12"/>
        <end position="114"/>
    </location>
</feature>